<organism evidence="2 3">
    <name type="scientific">Streptomyces milbemycinicus</name>
    <dbReference type="NCBI Taxonomy" id="476552"/>
    <lineage>
        <taxon>Bacteria</taxon>
        <taxon>Bacillati</taxon>
        <taxon>Actinomycetota</taxon>
        <taxon>Actinomycetes</taxon>
        <taxon>Kitasatosporales</taxon>
        <taxon>Streptomycetaceae</taxon>
        <taxon>Streptomyces</taxon>
    </lineage>
</organism>
<evidence type="ECO:0000313" key="3">
    <source>
        <dbReference type="Proteomes" id="UP001620295"/>
    </source>
</evidence>
<comment type="caution">
    <text evidence="2">The sequence shown here is derived from an EMBL/GenBank/DDBJ whole genome shotgun (WGS) entry which is preliminary data.</text>
</comment>
<protein>
    <submittedName>
        <fullName evidence="2">Uncharacterized protein</fullName>
    </submittedName>
</protein>
<dbReference type="RefSeq" id="WP_358635753.1">
    <property type="nucleotide sequence ID" value="NZ_JBFACG010000009.1"/>
</dbReference>
<keyword evidence="3" id="KW-1185">Reference proteome</keyword>
<accession>A0ABW8LMB0</accession>
<feature type="chain" id="PRO_5047464297" evidence="1">
    <location>
        <begin position="24"/>
        <end position="44"/>
    </location>
</feature>
<feature type="signal peptide" evidence="1">
    <location>
        <begin position="1"/>
        <end position="23"/>
    </location>
</feature>
<proteinExistence type="predicted"/>
<evidence type="ECO:0000313" key="2">
    <source>
        <dbReference type="EMBL" id="MFK4266683.1"/>
    </source>
</evidence>
<evidence type="ECO:0000256" key="1">
    <source>
        <dbReference type="SAM" id="SignalP"/>
    </source>
</evidence>
<sequence length="44" mass="4200">MARASAAASAAVLMIAIPLADTAAAHGSAIGPASRNYGCLSSIV</sequence>
<keyword evidence="1" id="KW-0732">Signal</keyword>
<gene>
    <name evidence="2" type="ORF">ACI2L5_17330</name>
</gene>
<dbReference type="Proteomes" id="UP001620295">
    <property type="component" value="Unassembled WGS sequence"/>
</dbReference>
<reference evidence="2 3" key="1">
    <citation type="submission" date="2024-11" db="EMBL/GenBank/DDBJ databases">
        <title>The Natural Products Discovery Center: Release of the First 8490 Sequenced Strains for Exploring Actinobacteria Biosynthetic Diversity.</title>
        <authorList>
            <person name="Kalkreuter E."/>
            <person name="Kautsar S.A."/>
            <person name="Yang D."/>
            <person name="Bader C.D."/>
            <person name="Teijaro C.N."/>
            <person name="Fluegel L."/>
            <person name="Davis C.M."/>
            <person name="Simpson J.R."/>
            <person name="Lauterbach L."/>
            <person name="Steele A.D."/>
            <person name="Gui C."/>
            <person name="Meng S."/>
            <person name="Li G."/>
            <person name="Viehrig K."/>
            <person name="Ye F."/>
            <person name="Su P."/>
            <person name="Kiefer A.F."/>
            <person name="Nichols A."/>
            <person name="Cepeda A.J."/>
            <person name="Yan W."/>
            <person name="Fan B."/>
            <person name="Jiang Y."/>
            <person name="Adhikari A."/>
            <person name="Zheng C.-J."/>
            <person name="Schuster L."/>
            <person name="Cowan T.M."/>
            <person name="Smanski M.J."/>
            <person name="Chevrette M.G."/>
            <person name="De Carvalho L.P.S."/>
            <person name="Shen B."/>
        </authorList>
    </citation>
    <scope>NUCLEOTIDE SEQUENCE [LARGE SCALE GENOMIC DNA]</scope>
    <source>
        <strain evidence="2 3">NPDC020863</strain>
    </source>
</reference>
<name>A0ABW8LMB0_9ACTN</name>
<dbReference type="EMBL" id="JBJDQH010000005">
    <property type="protein sequence ID" value="MFK4266683.1"/>
    <property type="molecule type" value="Genomic_DNA"/>
</dbReference>